<evidence type="ECO:0000313" key="3">
    <source>
        <dbReference type="EMBL" id="KQL52764.1"/>
    </source>
</evidence>
<keyword evidence="4" id="KW-1185">Reference proteome</keyword>
<name>A0A0Q3WVK6_9BACI</name>
<dbReference type="PRINTS" id="PR00081">
    <property type="entry name" value="GDHRDH"/>
</dbReference>
<evidence type="ECO:0000256" key="2">
    <source>
        <dbReference type="ARBA" id="ARBA00023002"/>
    </source>
</evidence>
<dbReference type="STRING" id="157838.AN964_04010"/>
<dbReference type="SUPFAM" id="SSF51735">
    <property type="entry name" value="NAD(P)-binding Rossmann-fold domains"/>
    <property type="match status" value="1"/>
</dbReference>
<proteinExistence type="inferred from homology"/>
<organism evidence="3 4">
    <name type="scientific">Heyndrickxia shackletonii</name>
    <dbReference type="NCBI Taxonomy" id="157838"/>
    <lineage>
        <taxon>Bacteria</taxon>
        <taxon>Bacillati</taxon>
        <taxon>Bacillota</taxon>
        <taxon>Bacilli</taxon>
        <taxon>Bacillales</taxon>
        <taxon>Bacillaceae</taxon>
        <taxon>Heyndrickxia</taxon>
    </lineage>
</organism>
<dbReference type="PATRIC" id="fig|157838.3.peg.891"/>
<dbReference type="PROSITE" id="PS00061">
    <property type="entry name" value="ADH_SHORT"/>
    <property type="match status" value="1"/>
</dbReference>
<evidence type="ECO:0008006" key="5">
    <source>
        <dbReference type="Google" id="ProtNLM"/>
    </source>
</evidence>
<dbReference type="Proteomes" id="UP000051888">
    <property type="component" value="Unassembled WGS sequence"/>
</dbReference>
<dbReference type="GO" id="GO:0016491">
    <property type="term" value="F:oxidoreductase activity"/>
    <property type="evidence" value="ECO:0007669"/>
    <property type="project" value="UniProtKB-KW"/>
</dbReference>
<sequence>MAKIFITGSSTGLGALAAKELIAQGNEVVLHARNEARAKEALKENPGATQVVIGDLGKKEEILSVAKQVNQFGRFDVIIHNAGVYAPDARLTYTVNIEAPYLLTSLIEKPKRIIYVSSGMHRGSRLNIDHLDQGTDYSSSKLALLLLMKAVSRLWPDVFVNAVDPGWVPTRMGGAGANDSLEGGYSSQVWLASGEDKNALNSGNYYYHKKLSRYDERVDNIDLQNQLLAKLEEATQIKL</sequence>
<dbReference type="PANTHER" id="PTHR24320:SF274">
    <property type="entry name" value="CHAIN DEHYDROGENASE, PUTATIVE (AFU_ORTHOLOGUE AFUA_4G00440)-RELATED"/>
    <property type="match status" value="1"/>
</dbReference>
<dbReference type="InterPro" id="IPR036291">
    <property type="entry name" value="NAD(P)-bd_dom_sf"/>
</dbReference>
<dbReference type="Pfam" id="PF00106">
    <property type="entry name" value="adh_short"/>
    <property type="match status" value="1"/>
</dbReference>
<dbReference type="PANTHER" id="PTHR24320">
    <property type="entry name" value="RETINOL DEHYDROGENASE"/>
    <property type="match status" value="1"/>
</dbReference>
<accession>A0A0Q3WVK6</accession>
<dbReference type="InterPro" id="IPR020904">
    <property type="entry name" value="Sc_DH/Rdtase_CS"/>
</dbReference>
<comment type="similarity">
    <text evidence="1">Belongs to the short-chain dehydrogenases/reductases (SDR) family.</text>
</comment>
<dbReference type="OrthoDB" id="5786478at2"/>
<protein>
    <recommendedName>
        <fullName evidence="5">Daunorubicin C-13 ketoreductase</fullName>
    </recommendedName>
</protein>
<dbReference type="InterPro" id="IPR002347">
    <property type="entry name" value="SDR_fam"/>
</dbReference>
<evidence type="ECO:0000313" key="4">
    <source>
        <dbReference type="Proteomes" id="UP000051888"/>
    </source>
</evidence>
<comment type="caution">
    <text evidence="3">The sequence shown here is derived from an EMBL/GenBank/DDBJ whole genome shotgun (WGS) entry which is preliminary data.</text>
</comment>
<dbReference type="EMBL" id="LJJC01000004">
    <property type="protein sequence ID" value="KQL52764.1"/>
    <property type="molecule type" value="Genomic_DNA"/>
</dbReference>
<dbReference type="Gene3D" id="3.40.50.720">
    <property type="entry name" value="NAD(P)-binding Rossmann-like Domain"/>
    <property type="match status" value="1"/>
</dbReference>
<evidence type="ECO:0000256" key="1">
    <source>
        <dbReference type="ARBA" id="ARBA00006484"/>
    </source>
</evidence>
<keyword evidence="2" id="KW-0560">Oxidoreductase</keyword>
<dbReference type="AlphaFoldDB" id="A0A0Q3WVK6"/>
<dbReference type="RefSeq" id="WP_055738469.1">
    <property type="nucleotide sequence ID" value="NZ_JAAIWL010000015.1"/>
</dbReference>
<reference evidence="3 4" key="1">
    <citation type="submission" date="2015-09" db="EMBL/GenBank/DDBJ databases">
        <title>Genome sequencing project for genomic taxonomy and phylogenomics of Bacillus-like bacteria.</title>
        <authorList>
            <person name="Liu B."/>
            <person name="Wang J."/>
            <person name="Zhu Y."/>
            <person name="Liu G."/>
            <person name="Chen Q."/>
            <person name="Chen Z."/>
            <person name="Lan J."/>
            <person name="Che J."/>
            <person name="Ge C."/>
            <person name="Shi H."/>
            <person name="Pan Z."/>
            <person name="Liu X."/>
        </authorList>
    </citation>
    <scope>NUCLEOTIDE SEQUENCE [LARGE SCALE GENOMIC DNA]</scope>
    <source>
        <strain evidence="3 4">LMG 18435</strain>
    </source>
</reference>
<gene>
    <name evidence="3" type="ORF">AN964_04010</name>
</gene>